<reference evidence="1" key="1">
    <citation type="submission" date="2018-06" db="EMBL/GenBank/DDBJ databases">
        <authorList>
            <person name="Zhirakovskaya E."/>
        </authorList>
    </citation>
    <scope>NUCLEOTIDE SEQUENCE</scope>
</reference>
<evidence type="ECO:0000313" key="1">
    <source>
        <dbReference type="EMBL" id="VAW20212.1"/>
    </source>
</evidence>
<organism evidence="1">
    <name type="scientific">hydrothermal vent metagenome</name>
    <dbReference type="NCBI Taxonomy" id="652676"/>
    <lineage>
        <taxon>unclassified sequences</taxon>
        <taxon>metagenomes</taxon>
        <taxon>ecological metagenomes</taxon>
    </lineage>
</organism>
<sequence length="61" mass="6887">SIMLLLFSNALFAQNLSTGLTKAIKENIEYGNYHIVAAVKEVYNKAFSVNWGIIYTFAKKE</sequence>
<accession>A0A3B0U0Q5</accession>
<gene>
    <name evidence="1" type="ORF">MNBD_BACTEROID01-335</name>
</gene>
<proteinExistence type="predicted"/>
<dbReference type="EMBL" id="UOEP01000114">
    <property type="protein sequence ID" value="VAW20212.1"/>
    <property type="molecule type" value="Genomic_DNA"/>
</dbReference>
<name>A0A3B0U0Q5_9ZZZZ</name>
<feature type="non-terminal residue" evidence="1">
    <location>
        <position position="1"/>
    </location>
</feature>
<protein>
    <submittedName>
        <fullName evidence="1">Uncharacterized protein</fullName>
    </submittedName>
</protein>
<dbReference type="AlphaFoldDB" id="A0A3B0U0Q5"/>